<comment type="caution">
    <text evidence="2">The sequence shown here is derived from an EMBL/GenBank/DDBJ whole genome shotgun (WGS) entry which is preliminary data.</text>
</comment>
<keyword evidence="3" id="KW-1185">Reference proteome</keyword>
<feature type="domain" description="Xylose isomerase-like TIM barrel" evidence="1">
    <location>
        <begin position="26"/>
        <end position="237"/>
    </location>
</feature>
<protein>
    <submittedName>
        <fullName evidence="2">Xylose isomerase</fullName>
    </submittedName>
</protein>
<dbReference type="InterPro" id="IPR050312">
    <property type="entry name" value="IolE/XylAMocC-like"/>
</dbReference>
<dbReference type="Gene3D" id="3.20.20.150">
    <property type="entry name" value="Divalent-metal-dependent TIM barrel enzymes"/>
    <property type="match status" value="1"/>
</dbReference>
<proteinExistence type="predicted"/>
<dbReference type="GO" id="GO:0016853">
    <property type="term" value="F:isomerase activity"/>
    <property type="evidence" value="ECO:0007669"/>
    <property type="project" value="UniProtKB-KW"/>
</dbReference>
<gene>
    <name evidence="2" type="ORF">AMD01_19950</name>
</gene>
<reference evidence="3" key="1">
    <citation type="submission" date="2015-08" db="EMBL/GenBank/DDBJ databases">
        <title>Fjat-14210 dsm16467.</title>
        <authorList>
            <person name="Liu B."/>
            <person name="Wang J."/>
            <person name="Zhu Y."/>
            <person name="Liu G."/>
            <person name="Chen Q."/>
            <person name="Chen Z."/>
            <person name="Lan J."/>
            <person name="Che J."/>
            <person name="Ge C."/>
            <person name="Shi H."/>
            <person name="Pan Z."/>
            <person name="Liu X."/>
        </authorList>
    </citation>
    <scope>NUCLEOTIDE SEQUENCE [LARGE SCALE GENOMIC DNA]</scope>
    <source>
        <strain evidence="3">DSM 16467</strain>
    </source>
</reference>
<dbReference type="InterPro" id="IPR013022">
    <property type="entry name" value="Xyl_isomerase-like_TIM-brl"/>
</dbReference>
<dbReference type="PANTHER" id="PTHR12110">
    <property type="entry name" value="HYDROXYPYRUVATE ISOMERASE"/>
    <property type="match status" value="1"/>
</dbReference>
<dbReference type="AlphaFoldDB" id="A0A0M0KRH3"/>
<keyword evidence="2" id="KW-0413">Isomerase</keyword>
<name>A0A0M0KRH3_9BACI</name>
<dbReference type="Pfam" id="PF01261">
    <property type="entry name" value="AP_endonuc_2"/>
    <property type="match status" value="1"/>
</dbReference>
<dbReference type="RefSeq" id="WP_053403197.1">
    <property type="nucleotide sequence ID" value="NZ_JAUKEN010000009.1"/>
</dbReference>
<dbReference type="SUPFAM" id="SSF51658">
    <property type="entry name" value="Xylose isomerase-like"/>
    <property type="match status" value="1"/>
</dbReference>
<evidence type="ECO:0000259" key="1">
    <source>
        <dbReference type="Pfam" id="PF01261"/>
    </source>
</evidence>
<dbReference type="InterPro" id="IPR036237">
    <property type="entry name" value="Xyl_isomerase-like_sf"/>
</dbReference>
<dbReference type="Proteomes" id="UP000037558">
    <property type="component" value="Unassembled WGS sequence"/>
</dbReference>
<dbReference type="PATRIC" id="fig|284581.3.peg.4380"/>
<evidence type="ECO:0000313" key="2">
    <source>
        <dbReference type="EMBL" id="KOO41212.1"/>
    </source>
</evidence>
<sequence length="257" mass="29143">METWLSLWSIGQFGTIKEFNEIKMGGFDGVEIWAEQLKSKEYLEYAHQSDLKVGVHLPFHDLNLATPDHAVTERSIHVLSEWLETMAKYGAKHATFHGGYAWSSEERDESILRACERISRLKKVADENGMELLLENLIPDRLNYCHHIASNTEEWLHLVKSLNIKACLDIGHLAMMETSWEEAITRLGDSLGAVHLSDNDAKSDLHLLPGEGNDLSRGLFEYLQSKSYSGPVVYEISPYKYSLTDIIAHVSKVKEKA</sequence>
<organism evidence="2 3">
    <name type="scientific">Priestia koreensis</name>
    <dbReference type="NCBI Taxonomy" id="284581"/>
    <lineage>
        <taxon>Bacteria</taxon>
        <taxon>Bacillati</taxon>
        <taxon>Bacillota</taxon>
        <taxon>Bacilli</taxon>
        <taxon>Bacillales</taxon>
        <taxon>Bacillaceae</taxon>
        <taxon>Priestia</taxon>
    </lineage>
</organism>
<dbReference type="OrthoDB" id="110795at2"/>
<dbReference type="STRING" id="284581.AMD01_19950"/>
<dbReference type="EMBL" id="LILC01000030">
    <property type="protein sequence ID" value="KOO41212.1"/>
    <property type="molecule type" value="Genomic_DNA"/>
</dbReference>
<evidence type="ECO:0000313" key="3">
    <source>
        <dbReference type="Proteomes" id="UP000037558"/>
    </source>
</evidence>
<accession>A0A0M0KRH3</accession>